<evidence type="ECO:0000313" key="3">
    <source>
        <dbReference type="Proteomes" id="UP000627715"/>
    </source>
</evidence>
<dbReference type="Proteomes" id="UP000627715">
    <property type="component" value="Unassembled WGS sequence"/>
</dbReference>
<accession>A0A917LUE1</accession>
<keyword evidence="1" id="KW-0812">Transmembrane</keyword>
<sequence length="179" mass="20666">MSLLIAFLITLTGWGTFFVSETDYKILIFGIVGALITTITSVYSITLAHNKAKEREMELLRIKEKQKVFQYFYNAYFDIIASYKNDNGGKVTPKLISNMMEFKKGLMNWGSEELIANYLEFDTKSQQPADPTDPYRIIRDGDKFLKDLRKDLGFEDKNKVNIMSIILDAEARRKFDKSS</sequence>
<keyword evidence="1" id="KW-1133">Transmembrane helix</keyword>
<evidence type="ECO:0000256" key="1">
    <source>
        <dbReference type="SAM" id="Phobius"/>
    </source>
</evidence>
<gene>
    <name evidence="2" type="ORF">GCM10011403_11350</name>
</gene>
<proteinExistence type="predicted"/>
<comment type="caution">
    <text evidence="2">The sequence shown here is derived from an EMBL/GenBank/DDBJ whole genome shotgun (WGS) entry which is preliminary data.</text>
</comment>
<keyword evidence="3" id="KW-1185">Reference proteome</keyword>
<name>A0A917LUE1_9GAMM</name>
<dbReference type="AlphaFoldDB" id="A0A917LUE1"/>
<reference evidence="2" key="1">
    <citation type="journal article" date="2014" name="Int. J. Syst. Evol. Microbiol.">
        <title>Complete genome sequence of Corynebacterium casei LMG S-19264T (=DSM 44701T), isolated from a smear-ripened cheese.</title>
        <authorList>
            <consortium name="US DOE Joint Genome Institute (JGI-PGF)"/>
            <person name="Walter F."/>
            <person name="Albersmeier A."/>
            <person name="Kalinowski J."/>
            <person name="Ruckert C."/>
        </authorList>
    </citation>
    <scope>NUCLEOTIDE SEQUENCE</scope>
    <source>
        <strain evidence="2">CGMCC 1.15425</strain>
    </source>
</reference>
<feature type="transmembrane region" description="Helical" evidence="1">
    <location>
        <begin position="25"/>
        <end position="48"/>
    </location>
</feature>
<organism evidence="2 3">
    <name type="scientific">Pseudohongiella nitratireducens</name>
    <dbReference type="NCBI Taxonomy" id="1768907"/>
    <lineage>
        <taxon>Bacteria</taxon>
        <taxon>Pseudomonadati</taxon>
        <taxon>Pseudomonadota</taxon>
        <taxon>Gammaproteobacteria</taxon>
        <taxon>Pseudomonadales</taxon>
        <taxon>Pseudohongiellaceae</taxon>
        <taxon>Pseudohongiella</taxon>
    </lineage>
</organism>
<evidence type="ECO:0000313" key="2">
    <source>
        <dbReference type="EMBL" id="GGG55952.1"/>
    </source>
</evidence>
<keyword evidence="1" id="KW-0472">Membrane</keyword>
<protein>
    <submittedName>
        <fullName evidence="2">Uncharacterized protein</fullName>
    </submittedName>
</protein>
<dbReference type="EMBL" id="BMIY01000004">
    <property type="protein sequence ID" value="GGG55952.1"/>
    <property type="molecule type" value="Genomic_DNA"/>
</dbReference>
<reference evidence="2" key="2">
    <citation type="submission" date="2020-09" db="EMBL/GenBank/DDBJ databases">
        <authorList>
            <person name="Sun Q."/>
            <person name="Zhou Y."/>
        </authorList>
    </citation>
    <scope>NUCLEOTIDE SEQUENCE</scope>
    <source>
        <strain evidence="2">CGMCC 1.15425</strain>
    </source>
</reference>